<dbReference type="EMBL" id="CP095855">
    <property type="protein sequence ID" value="UPK72443.1"/>
    <property type="molecule type" value="Genomic_DNA"/>
</dbReference>
<evidence type="ECO:0000313" key="1">
    <source>
        <dbReference type="EMBL" id="UPK72443.1"/>
    </source>
</evidence>
<evidence type="ECO:0000313" key="2">
    <source>
        <dbReference type="Proteomes" id="UP000830198"/>
    </source>
</evidence>
<dbReference type="InterPro" id="IPR008928">
    <property type="entry name" value="6-hairpin_glycosidase_sf"/>
</dbReference>
<proteinExistence type="predicted"/>
<dbReference type="Proteomes" id="UP000830198">
    <property type="component" value="Chromosome"/>
</dbReference>
<dbReference type="RefSeq" id="WP_247814633.1">
    <property type="nucleotide sequence ID" value="NZ_CP095855.1"/>
</dbReference>
<gene>
    <name evidence="1" type="ORF">MYF79_14215</name>
</gene>
<protein>
    <recommendedName>
        <fullName evidence="3">Alpha-L-rhamnosidase six-hairpin glycosidase domain-containing protein</fullName>
    </recommendedName>
</protein>
<reference evidence="1 2" key="1">
    <citation type="submission" date="2022-04" db="EMBL/GenBank/DDBJ databases">
        <title>The arsenic-methylating capacity of Chitinophaga filiformis YT5 during chitin decomposition.</title>
        <authorList>
            <person name="Chen G."/>
            <person name="Liang Y."/>
        </authorList>
    </citation>
    <scope>NUCLEOTIDE SEQUENCE [LARGE SCALE GENOMIC DNA]</scope>
    <source>
        <strain evidence="1 2">YT5</strain>
    </source>
</reference>
<dbReference type="SUPFAM" id="SSF48208">
    <property type="entry name" value="Six-hairpin glycosidases"/>
    <property type="match status" value="1"/>
</dbReference>
<evidence type="ECO:0008006" key="3">
    <source>
        <dbReference type="Google" id="ProtNLM"/>
    </source>
</evidence>
<sequence>MSKVLSTWAVAASHYFASDEKLELYKAETGAFSFQVYAAPDSIWIAVSQETGAQVMFRAAFSHGGHLMVQSCSETANGVDVVTTTPSGKQTTHITINKGAQTVLHYQTTFTPAVSLFIPFWPRDIIVSSIDNKPEYTEGDLHVKQAGTRSGLVYFTEREPAFGAVLYLQNLTSLASYNDVTGTSARELVGGQWPEMGVMLPPTTDKPLPANIPFVVNDAYVTFDTNIARTDTDMIKQFLDMLAAVYLAMPRPATSYKHWPDILENGLRDLDNHGCWTYIGGKRYLNAYLCDYKTPPEVMVQLAVMLPLVDYKEWTGKQLPVIQEISETLDQFYNPDLKTMMRWLPAVADSLEGEEEQKMPLTMDSWYLHHPLLNLSRLAARGDKEAEKLFLNSLGFAIRVAKHFNYHWPVFYKMDTLEVLKAETQPGKGGEKDVAGLYAHIMLQAYELTGKKEYLEEAENAAKSLAGLGFDLFYQANNTAFSAKALLKLWKITGNQQYLDLSFTCLANIFRNVQLWDCNYGYGKHHRTFFALFPLNDAPYTAAYEESEVFCTLNEYINLADGAPVPASVRLLIGEYIRYLIDRACYYYPPMLPDEMLSKDIKTGELDRNLWIVLEDIHDGWEQSGSVGQEVYGAGNAFGIVPRHYFRIPGADFCIFVDYPVLHFKTSEEQCVSFDVQGSRQINCRLVIVKAGDADLPHFTFELQGEEIALEGTPLTGGHFEYAIAGDQHVEIRWQYTP</sequence>
<name>A0ABY4IBN9_CHIFI</name>
<keyword evidence="2" id="KW-1185">Reference proteome</keyword>
<accession>A0ABY4IBN9</accession>
<organism evidence="1 2">
    <name type="scientific">Chitinophaga filiformis</name>
    <name type="common">Myxococcus filiformis</name>
    <name type="synonym">Flexibacter filiformis</name>
    <dbReference type="NCBI Taxonomy" id="104663"/>
    <lineage>
        <taxon>Bacteria</taxon>
        <taxon>Pseudomonadati</taxon>
        <taxon>Bacteroidota</taxon>
        <taxon>Chitinophagia</taxon>
        <taxon>Chitinophagales</taxon>
        <taxon>Chitinophagaceae</taxon>
        <taxon>Chitinophaga</taxon>
    </lineage>
</organism>